<gene>
    <name evidence="5" type="ORF">APTSU1_000087500</name>
</gene>
<evidence type="ECO:0000256" key="2">
    <source>
        <dbReference type="ARBA" id="ARBA00022840"/>
    </source>
</evidence>
<dbReference type="Pfam" id="PF00211">
    <property type="entry name" value="Guanylate_cyc"/>
    <property type="match status" value="2"/>
</dbReference>
<keyword evidence="6" id="KW-1185">Reference proteome</keyword>
<evidence type="ECO:0000256" key="1">
    <source>
        <dbReference type="ARBA" id="ARBA00022741"/>
    </source>
</evidence>
<dbReference type="PROSITE" id="PS50125">
    <property type="entry name" value="GUANYLATE_CYCLASE_2"/>
    <property type="match status" value="2"/>
</dbReference>
<dbReference type="SUPFAM" id="SSF48452">
    <property type="entry name" value="TPR-like"/>
    <property type="match status" value="1"/>
</dbReference>
<dbReference type="Proteomes" id="UP001623349">
    <property type="component" value="Unassembled WGS sequence"/>
</dbReference>
<evidence type="ECO:0000313" key="5">
    <source>
        <dbReference type="EMBL" id="GAB1285645.1"/>
    </source>
</evidence>
<keyword evidence="3" id="KW-0456">Lyase</keyword>
<dbReference type="InterPro" id="IPR029787">
    <property type="entry name" value="Nucleotide_cyclase"/>
</dbReference>
<dbReference type="SUPFAM" id="SSF52540">
    <property type="entry name" value="P-loop containing nucleoside triphosphate hydrolases"/>
    <property type="match status" value="1"/>
</dbReference>
<protein>
    <submittedName>
        <fullName evidence="5">Adenylate cyclase type 10</fullName>
    </submittedName>
</protein>
<name>A0ABQ0EFK1_APOSI</name>
<feature type="domain" description="Guanylate cyclase" evidence="4">
    <location>
        <begin position="342"/>
        <end position="419"/>
    </location>
</feature>
<dbReference type="InterPro" id="IPR027417">
    <property type="entry name" value="P-loop_NTPase"/>
</dbReference>
<dbReference type="Gene3D" id="3.30.70.1230">
    <property type="entry name" value="Nucleotide cyclase"/>
    <property type="match status" value="2"/>
</dbReference>
<keyword evidence="2" id="KW-0067">ATP-binding</keyword>
<evidence type="ECO:0000256" key="3">
    <source>
        <dbReference type="ARBA" id="ARBA00023239"/>
    </source>
</evidence>
<dbReference type="InterPro" id="IPR011990">
    <property type="entry name" value="TPR-like_helical_dom_sf"/>
</dbReference>
<dbReference type="SUPFAM" id="SSF55073">
    <property type="entry name" value="Nucleotide cyclase"/>
    <property type="match status" value="2"/>
</dbReference>
<evidence type="ECO:0000259" key="4">
    <source>
        <dbReference type="PROSITE" id="PS50125"/>
    </source>
</evidence>
<dbReference type="PANTHER" id="PTHR16305:SF32">
    <property type="entry name" value="ADENYLATE CYCLASE TYPE 10"/>
    <property type="match status" value="1"/>
</dbReference>
<evidence type="ECO:0000313" key="6">
    <source>
        <dbReference type="Proteomes" id="UP001623349"/>
    </source>
</evidence>
<proteinExistence type="predicted"/>
<sequence>MSARKQELQDRAIVKIAAHLPDLIVYGDFSPERPSVKCFDGVLIGSPCGASFTAMTEKFSTAMYMDRGAEQLVEILNYYISAIVEKVLIFGGDILKFAGDALLALWKVERKQLKNIITVVIKCSLEIHGLFEAKEVEEGLDIRVKIGLAAGHITMLVFGDETRNYFLVIGQAVDDVRLAQNMAQMNDVILSPNCWQLCDRSMIEIERIPDQRAVKVSFLKPPPTFNFDEFFTKCMGFMDYYPSGDHKNFLRLACMLESDPELELSLQKYVMEIILKQIDDKQLRGYLSELRPVTIVFVNLMFKEQDKAEVIGSAIQAACVHITSVLKVFRGQINKVFMFDKGCSFLCVFGFPGEKAPDEITHALESAVDIFDFCSQVHKIRTVSIGVASGIVFCGIVGHTVRHEYTVIGQKVNIAARMMMYYPGIVTCDSVTYDGSNLPAYFFKELPKKVMKGVADPGPVYQCLGLNEKVMFGMAYLICNRYEGYPLLGRVREIDYFMSTMKEFLMTNCSRVLMYEGLPGYGKSQVLMEIEYLASQHENHRAVAIALTKISFHQNFYTIQILMANVLGLDTCKHYKERQTNLQTRVKTLLDDKFHCLLNDIFHVQVPRFPGDVQDEQDKEAEATRSPVYEDLGAKTVRQERIIFIIDEAQFVDGTSWAFIEKLIRSMPIFIVMSLSPFPDAPCAAANAIMRNRNTTYITLGTMQPQEIRDKVCVDLSVSSIPRELDSYLVEGSCGIPYYCEELLKNLDQHRVLVFQQAETEEKTNVTWNNMFKHSVRPTEDMNLYTSLSEGRKEVCYLAGSVRLKNLSPPASLKEISLVQLDSMSLSHQMLVRCAAIIGLTFTTELLFEILPCWNMKMMIKALATLVESNVFDCFRSNKDLQLALKQNVATFEVHYRSLALKLKDGLTHGEQEGLREMEGDVIECRILRFCRPIMQKTAYELWLKDQKKVLHLKCARFLEESAHRCNHCRNTDFIPYHHFIVDIRLNTLDMDTVKRMVKSQGFKTDEEEVIFSKSELPKKQKFPENLSITEIREKILHFFDNVILMMRSSPDDIIPLESCQCEELLQIVILPLAQHFVALGENNKALYYFLELASAYLILGDNYNAYIYLGEGERLLKSLTNEHSWSHTFEYATFYSLKGEVCFNMGQMVLAKKMLRKALKLLNRMFPCNLLALIFQMHIEKNRLFHFMSQHTQEGSLPGKKLAQLYLQASCFSLLWKIYSLNFFLHYKYYGHLAAIMEMNSSLETQNEFQIIKAFLDFSLYHHLAGYQGVWFKYEILVMEQLLNLPLKGEAIEVIAYAADALGHIKFLTGHLDLAIELGSRAHRMWSLLRNPNKYQMVLCRLSKPLFLKSRSVIKLLGLEMEQLLNLHLKGEAIEVMAHDFRSLGPPALINDQDNSPQTYPKEEYKHLVQVLGWLWDLSVTEEHIFSKAFFYFVCLDIMLYSGFIYRPFDECLEFIHHNEDNRILKFQSGLLLGLYSCIAVWYARLQEWDNFYKFSDKAKNLVTRRTPTVLYYEGISRYMEGQVLHLQKQIEEQAENAQDSGVELLKALETLVAQNTTGPVFYPRLYHLMAYVCILMGDGHSCDFFLNTALELSETQGKLLEKCWLSMSKAGVVVLGFSEFTGDQWLQTVLSLPSWDKIVSGSVTLQEVQKNKFLTES</sequence>
<feature type="domain" description="Guanylate cyclase" evidence="4">
    <location>
        <begin position="50"/>
        <end position="180"/>
    </location>
</feature>
<dbReference type="InterPro" id="IPR001054">
    <property type="entry name" value="A/G_cyclase"/>
</dbReference>
<keyword evidence="1" id="KW-0547">Nucleotide-binding</keyword>
<reference evidence="5 6" key="1">
    <citation type="submission" date="2024-08" db="EMBL/GenBank/DDBJ databases">
        <title>The draft genome of Apodemus speciosus.</title>
        <authorList>
            <person name="Nabeshima K."/>
            <person name="Suzuki S."/>
            <person name="Onuma M."/>
        </authorList>
    </citation>
    <scope>NUCLEOTIDE SEQUENCE [LARGE SCALE GENOMIC DNA]</scope>
    <source>
        <strain evidence="5">IB14-021</strain>
    </source>
</reference>
<comment type="caution">
    <text evidence="5">The sequence shown here is derived from an EMBL/GenBank/DDBJ whole genome shotgun (WGS) entry which is preliminary data.</text>
</comment>
<organism evidence="5 6">
    <name type="scientific">Apodemus speciosus</name>
    <name type="common">Large Japanese field mouse</name>
    <dbReference type="NCBI Taxonomy" id="105296"/>
    <lineage>
        <taxon>Eukaryota</taxon>
        <taxon>Metazoa</taxon>
        <taxon>Chordata</taxon>
        <taxon>Craniata</taxon>
        <taxon>Vertebrata</taxon>
        <taxon>Euteleostomi</taxon>
        <taxon>Mammalia</taxon>
        <taxon>Eutheria</taxon>
        <taxon>Euarchontoglires</taxon>
        <taxon>Glires</taxon>
        <taxon>Rodentia</taxon>
        <taxon>Myomorpha</taxon>
        <taxon>Muroidea</taxon>
        <taxon>Muridae</taxon>
        <taxon>Murinae</taxon>
        <taxon>Apodemus</taxon>
    </lineage>
</organism>
<dbReference type="EMBL" id="BAAFST010000001">
    <property type="protein sequence ID" value="GAB1285645.1"/>
    <property type="molecule type" value="Genomic_DNA"/>
</dbReference>
<dbReference type="CDD" id="cd07302">
    <property type="entry name" value="CHD"/>
    <property type="match status" value="2"/>
</dbReference>
<accession>A0ABQ0EFK1</accession>
<dbReference type="PANTHER" id="PTHR16305">
    <property type="entry name" value="TESTICULAR SOLUBLE ADENYLYL CYCLASE"/>
    <property type="match status" value="1"/>
</dbReference>